<evidence type="ECO:0000256" key="2">
    <source>
        <dbReference type="SAM" id="Phobius"/>
    </source>
</evidence>
<keyword evidence="5" id="KW-1185">Reference proteome</keyword>
<feature type="signal peptide" evidence="3">
    <location>
        <begin position="1"/>
        <end position="33"/>
    </location>
</feature>
<gene>
    <name evidence="4" type="ORF">TRFO_19215</name>
</gene>
<dbReference type="Proteomes" id="UP000179807">
    <property type="component" value="Unassembled WGS sequence"/>
</dbReference>
<keyword evidence="2" id="KW-0472">Membrane</keyword>
<accession>A0A1J4KJE7</accession>
<organism evidence="4 5">
    <name type="scientific">Tritrichomonas foetus</name>
    <dbReference type="NCBI Taxonomy" id="1144522"/>
    <lineage>
        <taxon>Eukaryota</taxon>
        <taxon>Metamonada</taxon>
        <taxon>Parabasalia</taxon>
        <taxon>Tritrichomonadida</taxon>
        <taxon>Tritrichomonadidae</taxon>
        <taxon>Tritrichomonas</taxon>
    </lineage>
</organism>
<feature type="chain" id="PRO_5013357628" description="Right handed beta helix domain-containing protein" evidence="3">
    <location>
        <begin position="34"/>
        <end position="507"/>
    </location>
</feature>
<dbReference type="VEuPathDB" id="TrichDB:TRFO_19215"/>
<comment type="caution">
    <text evidence="4">The sequence shown here is derived from an EMBL/GenBank/DDBJ whole genome shotgun (WGS) entry which is preliminary data.</text>
</comment>
<feature type="transmembrane region" description="Helical" evidence="2">
    <location>
        <begin position="455"/>
        <end position="480"/>
    </location>
</feature>
<dbReference type="RefSeq" id="XP_068364475.1">
    <property type="nucleotide sequence ID" value="XM_068500661.1"/>
</dbReference>
<dbReference type="EMBL" id="MLAK01000590">
    <property type="protein sequence ID" value="OHT11339.1"/>
    <property type="molecule type" value="Genomic_DNA"/>
</dbReference>
<keyword evidence="2" id="KW-1133">Transmembrane helix</keyword>
<evidence type="ECO:0000313" key="5">
    <source>
        <dbReference type="Proteomes" id="UP000179807"/>
    </source>
</evidence>
<feature type="region of interest" description="Disordered" evidence="1">
    <location>
        <begin position="383"/>
        <end position="423"/>
    </location>
</feature>
<name>A0A1J4KJE7_9EUKA</name>
<dbReference type="AlphaFoldDB" id="A0A1J4KJE7"/>
<evidence type="ECO:0008006" key="6">
    <source>
        <dbReference type="Google" id="ProtNLM"/>
    </source>
</evidence>
<keyword evidence="2" id="KW-0812">Transmembrane</keyword>
<dbReference type="GeneID" id="94835365"/>
<sequence>MHTWSINQILLSFKKGMFFLILLCFSNSLSVKSIECQKYDKNASIGICSLSDKNFSDENAEILFYFLLGSAVFKNCSISNTLLRKNEGGSHSSIFCVGNEDIPHSMHFNLSTVGCQISGTKGGTVFNVEMGGSLNIEDCNFSENSGNNAVLLVEPSDGIEININSSVFVENQPNHESSIFYTDVLFFGNSVNHEINISNCQFINKEKSTTQFHIIDIVDGVFCYFENCSFSANNENLAKTYIKIEYYPQLLIHDEIFSVEIKDCSFCVTNKKAFSINIINTKKERLDGEIKFSGFLAVNSEIIDDWLEFSFLYNEFGWYDDTINLDDLEIIMNDNCFFENENTETTSGGDSETNSNTNLEIDSDQSIGFTTVSEISQVLRPDSSFDQNVDSSNDTQTNSGLYSPSQFKTVSTNPSPSNHLETEAHTKTKTFTITQTVELSSNDPEKKSKDIHEQIIIIICVFFSLVVISCVSIILIRYFLKKDELRMRTIDNGINFIDLDQHVDTSI</sequence>
<proteinExistence type="predicted"/>
<evidence type="ECO:0000313" key="4">
    <source>
        <dbReference type="EMBL" id="OHT11339.1"/>
    </source>
</evidence>
<keyword evidence="3" id="KW-0732">Signal</keyword>
<feature type="compositionally biased region" description="Polar residues" evidence="1">
    <location>
        <begin position="384"/>
        <end position="419"/>
    </location>
</feature>
<evidence type="ECO:0000256" key="3">
    <source>
        <dbReference type="SAM" id="SignalP"/>
    </source>
</evidence>
<reference evidence="4" key="1">
    <citation type="submission" date="2016-10" db="EMBL/GenBank/DDBJ databases">
        <authorList>
            <person name="Benchimol M."/>
            <person name="Almeida L.G."/>
            <person name="Vasconcelos A.T."/>
            <person name="Perreira-Neves A."/>
            <person name="Rosa I.A."/>
            <person name="Tasca T."/>
            <person name="Bogo M.R."/>
            <person name="de Souza W."/>
        </authorList>
    </citation>
    <scope>NUCLEOTIDE SEQUENCE [LARGE SCALE GENOMIC DNA]</scope>
    <source>
        <strain evidence="4">K</strain>
    </source>
</reference>
<protein>
    <recommendedName>
        <fullName evidence="6">Right handed beta helix domain-containing protein</fullName>
    </recommendedName>
</protein>
<evidence type="ECO:0000256" key="1">
    <source>
        <dbReference type="SAM" id="MobiDB-lite"/>
    </source>
</evidence>